<dbReference type="Pfam" id="PF00106">
    <property type="entry name" value="adh_short"/>
    <property type="match status" value="1"/>
</dbReference>
<comment type="caution">
    <text evidence="1">The sequence shown here is derived from an EMBL/GenBank/DDBJ whole genome shotgun (WGS) entry which is preliminary data.</text>
</comment>
<feature type="non-terminal residue" evidence="1">
    <location>
        <position position="47"/>
    </location>
</feature>
<dbReference type="EMBL" id="JBHTIS010004177">
    <property type="protein sequence ID" value="MFD1052157.1"/>
    <property type="molecule type" value="Genomic_DNA"/>
</dbReference>
<protein>
    <submittedName>
        <fullName evidence="1">SDR family NAD(P)-dependent oxidoreductase</fullName>
    </submittedName>
</protein>
<dbReference type="Proteomes" id="UP001597045">
    <property type="component" value="Unassembled WGS sequence"/>
</dbReference>
<dbReference type="InterPro" id="IPR036291">
    <property type="entry name" value="NAD(P)-bd_dom_sf"/>
</dbReference>
<proteinExistence type="predicted"/>
<dbReference type="InterPro" id="IPR002347">
    <property type="entry name" value="SDR_fam"/>
</dbReference>
<evidence type="ECO:0000313" key="1">
    <source>
        <dbReference type="EMBL" id="MFD1052157.1"/>
    </source>
</evidence>
<gene>
    <name evidence="1" type="ORF">ACFQ1S_44575</name>
</gene>
<sequence length="47" mass="4746">MDLQLAGKTAVVTGGSKGIGLEVVRQLLAEGAHVVSGSRTITPGLKE</sequence>
<evidence type="ECO:0000313" key="2">
    <source>
        <dbReference type="Proteomes" id="UP001597045"/>
    </source>
</evidence>
<name>A0ABW3MNB1_9PSEU</name>
<dbReference type="SUPFAM" id="SSF51735">
    <property type="entry name" value="NAD(P)-binding Rossmann-fold domains"/>
    <property type="match status" value="1"/>
</dbReference>
<reference evidence="2" key="1">
    <citation type="journal article" date="2019" name="Int. J. Syst. Evol. Microbiol.">
        <title>The Global Catalogue of Microorganisms (GCM) 10K type strain sequencing project: providing services to taxonomists for standard genome sequencing and annotation.</title>
        <authorList>
            <consortium name="The Broad Institute Genomics Platform"/>
            <consortium name="The Broad Institute Genome Sequencing Center for Infectious Disease"/>
            <person name="Wu L."/>
            <person name="Ma J."/>
        </authorList>
    </citation>
    <scope>NUCLEOTIDE SEQUENCE [LARGE SCALE GENOMIC DNA]</scope>
    <source>
        <strain evidence="2">JCM 31486</strain>
    </source>
</reference>
<dbReference type="Gene3D" id="3.40.50.720">
    <property type="entry name" value="NAD(P)-binding Rossmann-like Domain"/>
    <property type="match status" value="1"/>
</dbReference>
<organism evidence="1 2">
    <name type="scientific">Kibdelosporangium lantanae</name>
    <dbReference type="NCBI Taxonomy" id="1497396"/>
    <lineage>
        <taxon>Bacteria</taxon>
        <taxon>Bacillati</taxon>
        <taxon>Actinomycetota</taxon>
        <taxon>Actinomycetes</taxon>
        <taxon>Pseudonocardiales</taxon>
        <taxon>Pseudonocardiaceae</taxon>
        <taxon>Kibdelosporangium</taxon>
    </lineage>
</organism>
<keyword evidence="2" id="KW-1185">Reference proteome</keyword>
<accession>A0ABW3MNB1</accession>